<organism evidence="2 3">
    <name type="scientific">Hericium alpestre</name>
    <dbReference type="NCBI Taxonomy" id="135208"/>
    <lineage>
        <taxon>Eukaryota</taxon>
        <taxon>Fungi</taxon>
        <taxon>Dikarya</taxon>
        <taxon>Basidiomycota</taxon>
        <taxon>Agaricomycotina</taxon>
        <taxon>Agaricomycetes</taxon>
        <taxon>Russulales</taxon>
        <taxon>Hericiaceae</taxon>
        <taxon>Hericium</taxon>
    </lineage>
</organism>
<feature type="compositionally biased region" description="Basic and acidic residues" evidence="1">
    <location>
        <begin position="152"/>
        <end position="165"/>
    </location>
</feature>
<evidence type="ECO:0000313" key="3">
    <source>
        <dbReference type="Proteomes" id="UP000298061"/>
    </source>
</evidence>
<evidence type="ECO:0000256" key="1">
    <source>
        <dbReference type="SAM" id="MobiDB-lite"/>
    </source>
</evidence>
<dbReference type="Proteomes" id="UP000298061">
    <property type="component" value="Unassembled WGS sequence"/>
</dbReference>
<dbReference type="AlphaFoldDB" id="A0A4Y9ZI81"/>
<dbReference type="EMBL" id="SFCI01002092">
    <property type="protein sequence ID" value="TFY74425.1"/>
    <property type="molecule type" value="Genomic_DNA"/>
</dbReference>
<name>A0A4Y9ZI81_9AGAM</name>
<feature type="region of interest" description="Disordered" evidence="1">
    <location>
        <begin position="149"/>
        <end position="183"/>
    </location>
</feature>
<protein>
    <submittedName>
        <fullName evidence="2">Uncharacterized protein</fullName>
    </submittedName>
</protein>
<comment type="caution">
    <text evidence="2">The sequence shown here is derived from an EMBL/GenBank/DDBJ whole genome shotgun (WGS) entry which is preliminary data.</text>
</comment>
<feature type="compositionally biased region" description="Polar residues" evidence="1">
    <location>
        <begin position="54"/>
        <end position="64"/>
    </location>
</feature>
<reference evidence="2 3" key="1">
    <citation type="submission" date="2019-02" db="EMBL/GenBank/DDBJ databases">
        <title>Genome sequencing of the rare red list fungi Hericium alpestre (H. flagellum).</title>
        <authorList>
            <person name="Buettner E."/>
            <person name="Kellner H."/>
        </authorList>
    </citation>
    <scope>NUCLEOTIDE SEQUENCE [LARGE SCALE GENOMIC DNA]</scope>
    <source>
        <strain evidence="2 3">DSM 108284</strain>
    </source>
</reference>
<accession>A0A4Y9ZI81</accession>
<evidence type="ECO:0000313" key="2">
    <source>
        <dbReference type="EMBL" id="TFY74425.1"/>
    </source>
</evidence>
<feature type="compositionally biased region" description="Low complexity" evidence="1">
    <location>
        <begin position="168"/>
        <end position="177"/>
    </location>
</feature>
<keyword evidence="3" id="KW-1185">Reference proteome</keyword>
<gene>
    <name evidence="2" type="ORF">EWM64_g9587</name>
</gene>
<sequence length="233" mass="25384">MDGRGRVPRLELDDDALAVVLRRASFDGDRRRCVARRYRESCGETGYARRPAGRSSSAYAATSTELRRNRLRRPTEDTSPAEATSGVRRIFKLAALASNGPCRDLQEGVMHTRTRTTSGVRVGAPRRRRAGCYDGRVDVGYAAGNWRGKRACGSERRSGDEKGTEAQRSSGSMSGSRKGCRPLSHKRVAPLHHHLPPLPTIYRLYSSHLVSVDATPASSARPLPAPCRSAAGA</sequence>
<proteinExistence type="predicted"/>
<feature type="compositionally biased region" description="Basic and acidic residues" evidence="1">
    <location>
        <begin position="65"/>
        <end position="76"/>
    </location>
</feature>
<feature type="region of interest" description="Disordered" evidence="1">
    <location>
        <begin position="44"/>
        <end position="84"/>
    </location>
</feature>